<feature type="compositionally biased region" description="Basic residues" evidence="1">
    <location>
        <begin position="120"/>
        <end position="130"/>
    </location>
</feature>
<feature type="compositionally biased region" description="Basic and acidic residues" evidence="1">
    <location>
        <begin position="254"/>
        <end position="264"/>
    </location>
</feature>
<feature type="region of interest" description="Disordered" evidence="1">
    <location>
        <begin position="251"/>
        <end position="291"/>
    </location>
</feature>
<feature type="compositionally biased region" description="Basic residues" evidence="1">
    <location>
        <begin position="158"/>
        <end position="167"/>
    </location>
</feature>
<protein>
    <submittedName>
        <fullName evidence="2">Uncharacterized protein</fullName>
    </submittedName>
</protein>
<feature type="compositionally biased region" description="Basic residues" evidence="1">
    <location>
        <begin position="265"/>
        <end position="275"/>
    </location>
</feature>
<dbReference type="EMBL" id="JBFCZG010000005">
    <property type="protein sequence ID" value="KAL3421825.1"/>
    <property type="molecule type" value="Genomic_DNA"/>
</dbReference>
<accession>A0ABR4PES2</accession>
<feature type="compositionally biased region" description="Acidic residues" evidence="1">
    <location>
        <begin position="134"/>
        <end position="146"/>
    </location>
</feature>
<reference evidence="2 3" key="1">
    <citation type="submission" date="2024-06" db="EMBL/GenBank/DDBJ databases">
        <title>Complete genome of Phlyctema vagabunda strain 19-DSS-EL-015.</title>
        <authorList>
            <person name="Fiorenzani C."/>
        </authorList>
    </citation>
    <scope>NUCLEOTIDE SEQUENCE [LARGE SCALE GENOMIC DNA]</scope>
    <source>
        <strain evidence="2 3">19-DSS-EL-015</strain>
    </source>
</reference>
<keyword evidence="3" id="KW-1185">Reference proteome</keyword>
<sequence length="291" mass="32037">MEVGLCQQAKVPQTPVTPVTVEAIMSLHDLIKQDTYTLDETSMPRLQRHIQKLAKAGQTSIAYRALLEERNSLLTSINDEAKTSRLTKSVVLGKGQGKVMSFEDIEEARRKRAEKDATKGKGKRGRKRKSTVVEADEPDTEAEVEPEAAPAAKEVTIGKRKRGRKCRSALQDAGEPEPAPEPGPAPESEPEPELEVAQTLEAVSHCIIGANRKDEAWNVRGSILNRDQLDFIAEAQLRAGCLEAISAEAEPEPEVARPTKEVIKGRGKRGRKRKIATQEAEEPEPEVAHMF</sequence>
<feature type="compositionally biased region" description="Basic and acidic residues" evidence="1">
    <location>
        <begin position="107"/>
        <end position="119"/>
    </location>
</feature>
<evidence type="ECO:0000313" key="3">
    <source>
        <dbReference type="Proteomes" id="UP001629113"/>
    </source>
</evidence>
<dbReference type="Proteomes" id="UP001629113">
    <property type="component" value="Unassembled WGS sequence"/>
</dbReference>
<feature type="region of interest" description="Disordered" evidence="1">
    <location>
        <begin position="107"/>
        <end position="195"/>
    </location>
</feature>
<name>A0ABR4PES2_9HELO</name>
<evidence type="ECO:0000313" key="2">
    <source>
        <dbReference type="EMBL" id="KAL3421825.1"/>
    </source>
</evidence>
<gene>
    <name evidence="2" type="ORF">PVAG01_05981</name>
</gene>
<comment type="caution">
    <text evidence="2">The sequence shown here is derived from an EMBL/GenBank/DDBJ whole genome shotgun (WGS) entry which is preliminary data.</text>
</comment>
<proteinExistence type="predicted"/>
<feature type="compositionally biased region" description="Pro residues" evidence="1">
    <location>
        <begin position="177"/>
        <end position="187"/>
    </location>
</feature>
<organism evidence="2 3">
    <name type="scientific">Phlyctema vagabunda</name>
    <dbReference type="NCBI Taxonomy" id="108571"/>
    <lineage>
        <taxon>Eukaryota</taxon>
        <taxon>Fungi</taxon>
        <taxon>Dikarya</taxon>
        <taxon>Ascomycota</taxon>
        <taxon>Pezizomycotina</taxon>
        <taxon>Leotiomycetes</taxon>
        <taxon>Helotiales</taxon>
        <taxon>Dermateaceae</taxon>
        <taxon>Phlyctema</taxon>
    </lineage>
</organism>
<evidence type="ECO:0000256" key="1">
    <source>
        <dbReference type="SAM" id="MobiDB-lite"/>
    </source>
</evidence>